<sequence>MAEKVSITFDENNQIRVLESSLYNDSLGLQTASYEFINDMKRFQETVGSLVEVLDEQAGKIENEKLRSVGLRNQVDNEAEARKKKQQELVFLINEKIAELERYTYQYESLLKVEEEQKQLIERLNNNEA</sequence>
<gene>
    <name evidence="5" type="ORF">BSTOLATCC_MIC3788</name>
</gene>
<dbReference type="GO" id="GO:0097546">
    <property type="term" value="C:ciliary base"/>
    <property type="evidence" value="ECO:0007669"/>
    <property type="project" value="TreeGrafter"/>
</dbReference>
<dbReference type="PANTHER" id="PTHR31978">
    <property type="entry name" value="INTRAFLAGELLAR TRANSPORT PROTEIN 20 HOMOLOG"/>
    <property type="match status" value="1"/>
</dbReference>
<dbReference type="AlphaFoldDB" id="A0AAU9II91"/>
<dbReference type="GO" id="GO:0097730">
    <property type="term" value="C:non-motile cilium"/>
    <property type="evidence" value="ECO:0007669"/>
    <property type="project" value="TreeGrafter"/>
</dbReference>
<dbReference type="GO" id="GO:0061512">
    <property type="term" value="P:protein localization to cilium"/>
    <property type="evidence" value="ECO:0007669"/>
    <property type="project" value="TreeGrafter"/>
</dbReference>
<evidence type="ECO:0008006" key="7">
    <source>
        <dbReference type="Google" id="ProtNLM"/>
    </source>
</evidence>
<comment type="caution">
    <text evidence="5">The sequence shown here is derived from an EMBL/GenBank/DDBJ whole genome shotgun (WGS) entry which is preliminary data.</text>
</comment>
<dbReference type="EMBL" id="CAJZBQ010000004">
    <property type="protein sequence ID" value="CAG9311499.1"/>
    <property type="molecule type" value="Genomic_DNA"/>
</dbReference>
<dbReference type="GO" id="GO:0005737">
    <property type="term" value="C:cytoplasm"/>
    <property type="evidence" value="ECO:0007669"/>
    <property type="project" value="TreeGrafter"/>
</dbReference>
<feature type="coiled-coil region" evidence="4">
    <location>
        <begin position="75"/>
        <end position="127"/>
    </location>
</feature>
<dbReference type="Proteomes" id="UP001162131">
    <property type="component" value="Unassembled WGS sequence"/>
</dbReference>
<evidence type="ECO:0000256" key="3">
    <source>
        <dbReference type="ARBA" id="ARBA00023273"/>
    </source>
</evidence>
<keyword evidence="2 4" id="KW-0175">Coiled coil</keyword>
<evidence type="ECO:0000256" key="1">
    <source>
        <dbReference type="ARBA" id="ARBA00004138"/>
    </source>
</evidence>
<keyword evidence="6" id="KW-1185">Reference proteome</keyword>
<reference evidence="5" key="1">
    <citation type="submission" date="2021-09" db="EMBL/GenBank/DDBJ databases">
        <authorList>
            <consortium name="AG Swart"/>
            <person name="Singh M."/>
            <person name="Singh A."/>
            <person name="Seah K."/>
            <person name="Emmerich C."/>
        </authorList>
    </citation>
    <scope>NUCLEOTIDE SEQUENCE</scope>
    <source>
        <strain evidence="5">ATCC30299</strain>
    </source>
</reference>
<dbReference type="GO" id="GO:0036064">
    <property type="term" value="C:ciliary basal body"/>
    <property type="evidence" value="ECO:0007669"/>
    <property type="project" value="TreeGrafter"/>
</dbReference>
<evidence type="ECO:0000256" key="2">
    <source>
        <dbReference type="ARBA" id="ARBA00023054"/>
    </source>
</evidence>
<dbReference type="GO" id="GO:0030990">
    <property type="term" value="C:intraciliary transport particle"/>
    <property type="evidence" value="ECO:0007669"/>
    <property type="project" value="TreeGrafter"/>
</dbReference>
<evidence type="ECO:0000256" key="4">
    <source>
        <dbReference type="SAM" id="Coils"/>
    </source>
</evidence>
<protein>
    <recommendedName>
        <fullName evidence="7">Intraflagellar transport protein 20</fullName>
    </recommendedName>
</protein>
<dbReference type="Pfam" id="PF14931">
    <property type="entry name" value="IFT20"/>
    <property type="match status" value="1"/>
</dbReference>
<dbReference type="InterPro" id="IPR028172">
    <property type="entry name" value="FT20"/>
</dbReference>
<name>A0AAU9II91_9CILI</name>
<organism evidence="5 6">
    <name type="scientific">Blepharisma stoltei</name>
    <dbReference type="NCBI Taxonomy" id="1481888"/>
    <lineage>
        <taxon>Eukaryota</taxon>
        <taxon>Sar</taxon>
        <taxon>Alveolata</taxon>
        <taxon>Ciliophora</taxon>
        <taxon>Postciliodesmatophora</taxon>
        <taxon>Heterotrichea</taxon>
        <taxon>Heterotrichida</taxon>
        <taxon>Blepharismidae</taxon>
        <taxon>Blepharisma</taxon>
    </lineage>
</organism>
<keyword evidence="3" id="KW-0966">Cell projection</keyword>
<dbReference type="GO" id="GO:0060271">
    <property type="term" value="P:cilium assembly"/>
    <property type="evidence" value="ECO:0007669"/>
    <property type="project" value="TreeGrafter"/>
</dbReference>
<comment type="subcellular location">
    <subcellularLocation>
        <location evidence="1">Cell projection</location>
        <location evidence="1">Cilium</location>
    </subcellularLocation>
</comment>
<dbReference type="PANTHER" id="PTHR31978:SF1">
    <property type="entry name" value="INTRAFLAGELLAR TRANSPORT PROTEIN 20 HOMOLOG"/>
    <property type="match status" value="1"/>
</dbReference>
<evidence type="ECO:0000313" key="5">
    <source>
        <dbReference type="EMBL" id="CAG9311499.1"/>
    </source>
</evidence>
<evidence type="ECO:0000313" key="6">
    <source>
        <dbReference type="Proteomes" id="UP001162131"/>
    </source>
</evidence>
<accession>A0AAU9II91</accession>
<proteinExistence type="predicted"/>